<feature type="domain" description="Glyoxal oxidase N-terminal" evidence="3">
    <location>
        <begin position="115"/>
        <end position="177"/>
    </location>
</feature>
<evidence type="ECO:0000256" key="1">
    <source>
        <dbReference type="ARBA" id="ARBA00022729"/>
    </source>
</evidence>
<dbReference type="CDD" id="cd02851">
    <property type="entry name" value="E_set_GO_C"/>
    <property type="match status" value="1"/>
</dbReference>
<dbReference type="SUPFAM" id="SSF50965">
    <property type="entry name" value="Galactose oxidase, central domain"/>
    <property type="match status" value="1"/>
</dbReference>
<feature type="domain" description="Galactose oxidase-like Early set" evidence="4">
    <location>
        <begin position="478"/>
        <end position="586"/>
    </location>
</feature>
<name>A0A166CIP1_9AGAM</name>
<dbReference type="PANTHER" id="PTHR32208">
    <property type="entry name" value="SECRETED PROTEIN-RELATED"/>
    <property type="match status" value="1"/>
</dbReference>
<dbReference type="Pfam" id="PF07250">
    <property type="entry name" value="Glyoxal_oxid_N"/>
    <property type="match status" value="2"/>
</dbReference>
<dbReference type="InterPro" id="IPR037293">
    <property type="entry name" value="Gal_Oxidase_central_sf"/>
</dbReference>
<keyword evidence="1 2" id="KW-0732">Signal</keyword>
<organism evidence="5 6">
    <name type="scientific">Sistotremastrum suecicum HHB10207 ss-3</name>
    <dbReference type="NCBI Taxonomy" id="1314776"/>
    <lineage>
        <taxon>Eukaryota</taxon>
        <taxon>Fungi</taxon>
        <taxon>Dikarya</taxon>
        <taxon>Basidiomycota</taxon>
        <taxon>Agaricomycotina</taxon>
        <taxon>Agaricomycetes</taxon>
        <taxon>Sistotremastrales</taxon>
        <taxon>Sistotremastraceae</taxon>
        <taxon>Sistotremastrum</taxon>
    </lineage>
</organism>
<dbReference type="STRING" id="1314776.A0A166CIP1"/>
<dbReference type="SUPFAM" id="SSF81296">
    <property type="entry name" value="E set domains"/>
    <property type="match status" value="1"/>
</dbReference>
<sequence>MLSLRSLLLLPFLSLSLAQTPSPGTTVDVGDTLVSAMMMFLGNEEKVYILDKVEANEATIDGHHAWAAVWDIASSTAELMDMTTNTFCASGMHLPNGSFATFGGNAAIGPQGEKSDQGEFDSTYQDYDGAQAIRILNPCSDDGCQWYDGQNQLQMARKRWYAGTEALADGSVVLMGGFVGGGYVNRNLPNTDPTTEGGGAEPSFEFYPPRSGDIENMQFMTTTSGLNAYAHAYLMPSGKMFVQANLSTILWDYNNNLETPLPDMPKGVVRVYPASGAVAMLPLTPANNYTPSILFCGGSDMPADAYGDYLQPNINTFDYPSSNDCQRITPEPQDGSTPVYVQDDDMLEGRTMGQFVILPDGTLLVINGAANGTAGYAYATGQTALFGDMPFGMSLAAGPVLTPAIYNPNAAAGSRWSRGGLQSSQIPRMYHSVALLLPDASVLIAGSNPNVDVNLTTAYPTTYRAERFYPSYFSATTRPVPTGVPKTLSYGGSPFDIQLSPSSYTGSANDAAANTTVVIVRPGFTTHALNMGQRFLQLNNTYTVLDNGTITLHVSQVPPNPNLITPGPLMLFVVVDGVPSNGTMVIVGNGQIGTQPTHSVQELPAIVTATLTASSTPSSSPTGSGSGHKNNAVNLSSGVRLPVFFTACAVLCAMFS</sequence>
<feature type="chain" id="PRO_5007871683" evidence="2">
    <location>
        <begin position="19"/>
        <end position="656"/>
    </location>
</feature>
<dbReference type="EMBL" id="KV428082">
    <property type="protein sequence ID" value="KZT37498.1"/>
    <property type="molecule type" value="Genomic_DNA"/>
</dbReference>
<gene>
    <name evidence="5" type="ORF">SISSUDRAFT_1048347</name>
</gene>
<evidence type="ECO:0000313" key="5">
    <source>
        <dbReference type="EMBL" id="KZT37498.1"/>
    </source>
</evidence>
<feature type="domain" description="Glyoxal oxidase N-terminal" evidence="3">
    <location>
        <begin position="185"/>
        <end position="472"/>
    </location>
</feature>
<dbReference type="Proteomes" id="UP000076798">
    <property type="component" value="Unassembled WGS sequence"/>
</dbReference>
<dbReference type="InterPro" id="IPR011043">
    <property type="entry name" value="Gal_Oxase/kelch_b-propeller"/>
</dbReference>
<dbReference type="InterPro" id="IPR014756">
    <property type="entry name" value="Ig_E-set"/>
</dbReference>
<proteinExistence type="predicted"/>
<evidence type="ECO:0000256" key="2">
    <source>
        <dbReference type="SAM" id="SignalP"/>
    </source>
</evidence>
<dbReference type="AlphaFoldDB" id="A0A166CIP1"/>
<protein>
    <submittedName>
        <fullName evidence="5">Glyoxal oxidase</fullName>
    </submittedName>
</protein>
<dbReference type="InterPro" id="IPR009880">
    <property type="entry name" value="Glyoxal_oxidase_N"/>
</dbReference>
<dbReference type="InterPro" id="IPR015202">
    <property type="entry name" value="GO-like_E_set"/>
</dbReference>
<evidence type="ECO:0000259" key="3">
    <source>
        <dbReference type="Pfam" id="PF07250"/>
    </source>
</evidence>
<dbReference type="PANTHER" id="PTHR32208:SF21">
    <property type="entry name" value="LOW QUALITY PROTEIN: ALDEHYDE OXIDASE GLOX-LIKE"/>
    <property type="match status" value="1"/>
</dbReference>
<dbReference type="Gene3D" id="2.60.40.10">
    <property type="entry name" value="Immunoglobulins"/>
    <property type="match status" value="1"/>
</dbReference>
<dbReference type="OrthoDB" id="2019572at2759"/>
<keyword evidence="6" id="KW-1185">Reference proteome</keyword>
<evidence type="ECO:0000259" key="4">
    <source>
        <dbReference type="Pfam" id="PF09118"/>
    </source>
</evidence>
<evidence type="ECO:0000313" key="6">
    <source>
        <dbReference type="Proteomes" id="UP000076798"/>
    </source>
</evidence>
<dbReference type="InterPro" id="IPR013783">
    <property type="entry name" value="Ig-like_fold"/>
</dbReference>
<dbReference type="Pfam" id="PF09118">
    <property type="entry name" value="GO-like_E_set"/>
    <property type="match status" value="1"/>
</dbReference>
<accession>A0A166CIP1</accession>
<reference evidence="5 6" key="1">
    <citation type="journal article" date="2016" name="Mol. Biol. Evol.">
        <title>Comparative Genomics of Early-Diverging Mushroom-Forming Fungi Provides Insights into the Origins of Lignocellulose Decay Capabilities.</title>
        <authorList>
            <person name="Nagy L.G."/>
            <person name="Riley R."/>
            <person name="Tritt A."/>
            <person name="Adam C."/>
            <person name="Daum C."/>
            <person name="Floudas D."/>
            <person name="Sun H."/>
            <person name="Yadav J.S."/>
            <person name="Pangilinan J."/>
            <person name="Larsson K.H."/>
            <person name="Matsuura K."/>
            <person name="Barry K."/>
            <person name="Labutti K."/>
            <person name="Kuo R."/>
            <person name="Ohm R.A."/>
            <person name="Bhattacharya S.S."/>
            <person name="Shirouzu T."/>
            <person name="Yoshinaga Y."/>
            <person name="Martin F.M."/>
            <person name="Grigoriev I.V."/>
            <person name="Hibbett D.S."/>
        </authorList>
    </citation>
    <scope>NUCLEOTIDE SEQUENCE [LARGE SCALE GENOMIC DNA]</scope>
    <source>
        <strain evidence="5 6">HHB10207 ss-3</strain>
    </source>
</reference>
<dbReference type="Gene3D" id="2.130.10.80">
    <property type="entry name" value="Galactose oxidase/kelch, beta-propeller"/>
    <property type="match status" value="1"/>
</dbReference>
<feature type="signal peptide" evidence="2">
    <location>
        <begin position="1"/>
        <end position="18"/>
    </location>
</feature>